<comment type="function">
    <text evidence="4">Catalyzes the interconversion between ADP-D-glycero-beta-D-manno-heptose and ADP-L-glycero-beta-D-manno-heptose via an epimerization at carbon 6 of the heptose.</text>
</comment>
<dbReference type="Gene3D" id="3.40.50.720">
    <property type="entry name" value="NAD(P)-binding Rossmann-like Domain"/>
    <property type="match status" value="1"/>
</dbReference>
<dbReference type="GO" id="GO:0097171">
    <property type="term" value="P:ADP-L-glycero-beta-D-manno-heptose biosynthetic process"/>
    <property type="evidence" value="ECO:0007669"/>
    <property type="project" value="UniProtKB-UniPathway"/>
</dbReference>
<evidence type="ECO:0000259" key="5">
    <source>
        <dbReference type="Pfam" id="PF01370"/>
    </source>
</evidence>
<dbReference type="HOGENOM" id="CLU_007383_1_3_10"/>
<comment type="cofactor">
    <cofactor evidence="4">
        <name>NADP(+)</name>
        <dbReference type="ChEBI" id="CHEBI:58349"/>
    </cofactor>
    <text evidence="4">Binds 1 NADP(+) per subunit.</text>
</comment>
<feature type="binding site" evidence="4">
    <location>
        <position position="181"/>
    </location>
    <ligand>
        <name>substrate</name>
    </ligand>
</feature>
<feature type="binding site" evidence="4">
    <location>
        <begin position="31"/>
        <end position="32"/>
    </location>
    <ligand>
        <name>NADP(+)</name>
        <dbReference type="ChEBI" id="CHEBI:58349"/>
    </ligand>
</feature>
<comment type="domain">
    <text evidence="4">Contains a large N-terminal NADP-binding domain, and a smaller C-terminal substrate-binding domain.</text>
</comment>
<feature type="binding site" evidence="4">
    <location>
        <position position="170"/>
    </location>
    <ligand>
        <name>substrate</name>
    </ligand>
</feature>
<keyword evidence="2 4" id="KW-0413">Isomerase</keyword>
<dbReference type="EMBL" id="CP003557">
    <property type="protein sequence ID" value="AFN74910.1"/>
    <property type="molecule type" value="Genomic_DNA"/>
</dbReference>
<evidence type="ECO:0000256" key="1">
    <source>
        <dbReference type="ARBA" id="ARBA00022857"/>
    </source>
</evidence>
<dbReference type="PANTHER" id="PTHR43103">
    <property type="entry name" value="NUCLEOSIDE-DIPHOSPHATE-SUGAR EPIMERASE"/>
    <property type="match status" value="1"/>
</dbReference>
<dbReference type="STRING" id="1191523.MROS_1676"/>
<dbReference type="RefSeq" id="WP_014856344.1">
    <property type="nucleotide sequence ID" value="NC_018178.1"/>
</dbReference>
<name>I6Z6Y6_MELRP</name>
<feature type="binding site" evidence="4">
    <location>
        <position position="92"/>
    </location>
    <ligand>
        <name>NADP(+)</name>
        <dbReference type="ChEBI" id="CHEBI:58349"/>
    </ligand>
</feature>
<dbReference type="OrthoDB" id="8967463at2"/>
<feature type="binding site" evidence="4">
    <location>
        <position position="179"/>
    </location>
    <ligand>
        <name>NADP(+)</name>
        <dbReference type="ChEBI" id="CHEBI:58349"/>
    </ligand>
</feature>
<feature type="active site" description="Proton acceptor" evidence="4">
    <location>
        <position position="143"/>
    </location>
</feature>
<protein>
    <recommendedName>
        <fullName evidence="4">ADP-L-glycero-D-manno-heptose-6-epimerase</fullName>
        <ecNumber evidence="4">5.1.3.20</ecNumber>
    </recommendedName>
    <alternativeName>
        <fullName evidence="4">ADP-L-glycero-beta-D-manno-heptose-6-epimerase</fullName>
        <shortName evidence="4">ADP-glyceromanno-heptose 6-epimerase</shortName>
        <shortName evidence="4">ADP-hep 6-epimerase</shortName>
        <shortName evidence="4">AGME</shortName>
    </alternativeName>
</protein>
<dbReference type="EC" id="5.1.3.20" evidence="4"/>
<gene>
    <name evidence="4" type="primary">hldD</name>
    <name evidence="6" type="ordered locus">MROS_1676</name>
</gene>
<feature type="domain" description="NAD-dependent epimerase/dehydratase" evidence="5">
    <location>
        <begin position="2"/>
        <end position="244"/>
    </location>
</feature>
<dbReference type="HAMAP" id="MF_01601">
    <property type="entry name" value="Heptose_epimerase"/>
    <property type="match status" value="1"/>
</dbReference>
<feature type="binding site" evidence="4">
    <location>
        <position position="53"/>
    </location>
    <ligand>
        <name>NADP(+)</name>
        <dbReference type="ChEBI" id="CHEBI:58349"/>
    </ligand>
</feature>
<comment type="catalytic activity">
    <reaction evidence="4">
        <text>ADP-D-glycero-beta-D-manno-heptose = ADP-L-glycero-beta-D-manno-heptose</text>
        <dbReference type="Rhea" id="RHEA:17577"/>
        <dbReference type="ChEBI" id="CHEBI:59967"/>
        <dbReference type="ChEBI" id="CHEBI:61506"/>
        <dbReference type="EC" id="5.1.3.20"/>
    </reaction>
</comment>
<accession>I6Z6Y6</accession>
<feature type="binding site" evidence="4">
    <location>
        <begin position="75"/>
        <end position="79"/>
    </location>
    <ligand>
        <name>NADP(+)</name>
        <dbReference type="ChEBI" id="CHEBI:58349"/>
    </ligand>
</feature>
<dbReference type="SUPFAM" id="SSF51735">
    <property type="entry name" value="NAD(P)-binding Rossmann-fold domains"/>
    <property type="match status" value="1"/>
</dbReference>
<dbReference type="Proteomes" id="UP000009011">
    <property type="component" value="Chromosome"/>
</dbReference>
<dbReference type="PANTHER" id="PTHR43103:SF3">
    <property type="entry name" value="ADP-L-GLYCERO-D-MANNO-HEPTOSE-6-EPIMERASE"/>
    <property type="match status" value="1"/>
</dbReference>
<comment type="pathway">
    <text evidence="4">Nucleotide-sugar biosynthesis; ADP-L-glycero-beta-D-manno-heptose biosynthesis; ADP-L-glycero-beta-D-manno-heptose from D-glycero-beta-D-manno-heptose 7-phosphate: step 4/4.</text>
</comment>
<evidence type="ECO:0000256" key="4">
    <source>
        <dbReference type="HAMAP-Rule" id="MF_01601"/>
    </source>
</evidence>
<proteinExistence type="inferred from homology"/>
<feature type="binding site" evidence="4">
    <location>
        <position position="281"/>
    </location>
    <ligand>
        <name>substrate</name>
    </ligand>
</feature>
<dbReference type="Pfam" id="PF01370">
    <property type="entry name" value="Epimerase"/>
    <property type="match status" value="1"/>
</dbReference>
<feature type="binding site" evidence="4">
    <location>
        <position position="171"/>
    </location>
    <ligand>
        <name>NADP(+)</name>
        <dbReference type="ChEBI" id="CHEBI:58349"/>
    </ligand>
</feature>
<dbReference type="KEGG" id="mro:MROS_1676"/>
<dbReference type="Gene3D" id="3.90.25.10">
    <property type="entry name" value="UDP-galactose 4-epimerase, domain 1"/>
    <property type="match status" value="1"/>
</dbReference>
<feature type="binding site" evidence="4">
    <location>
        <position position="216"/>
    </location>
    <ligand>
        <name>substrate</name>
    </ligand>
</feature>
<dbReference type="CDD" id="cd05248">
    <property type="entry name" value="ADP_GME_SDR_e"/>
    <property type="match status" value="1"/>
</dbReference>
<organism evidence="6 7">
    <name type="scientific">Melioribacter roseus (strain DSM 23840 / JCM 17771 / VKM B-2668 / P3M-2)</name>
    <dbReference type="NCBI Taxonomy" id="1191523"/>
    <lineage>
        <taxon>Bacteria</taxon>
        <taxon>Pseudomonadati</taxon>
        <taxon>Ignavibacteriota</taxon>
        <taxon>Ignavibacteria</taxon>
        <taxon>Ignavibacteriales</taxon>
        <taxon>Melioribacteraceae</taxon>
        <taxon>Melioribacter</taxon>
    </lineage>
</organism>
<keyword evidence="3 4" id="KW-0119">Carbohydrate metabolism</keyword>
<evidence type="ECO:0000313" key="6">
    <source>
        <dbReference type="EMBL" id="AFN74910.1"/>
    </source>
</evidence>
<dbReference type="AlphaFoldDB" id="I6Z6Y6"/>
<dbReference type="NCBIfam" id="TIGR02197">
    <property type="entry name" value="heptose_epim"/>
    <property type="match status" value="1"/>
</dbReference>
<feature type="binding site" evidence="4">
    <location>
        <position position="38"/>
    </location>
    <ligand>
        <name>NADP(+)</name>
        <dbReference type="ChEBI" id="CHEBI:58349"/>
    </ligand>
</feature>
<dbReference type="GO" id="GO:0008712">
    <property type="term" value="F:ADP-glyceromanno-heptose 6-epimerase activity"/>
    <property type="evidence" value="ECO:0007669"/>
    <property type="project" value="UniProtKB-UniRule"/>
</dbReference>
<reference evidence="6 7" key="1">
    <citation type="journal article" date="2013" name="PLoS ONE">
        <title>Genomic analysis of Melioribacter roseus, facultatively anaerobic organotrophic bacterium representing a novel deep lineage within Bacteriodetes/Chlorobi group.</title>
        <authorList>
            <person name="Kadnikov V.V."/>
            <person name="Mardanov A.V."/>
            <person name="Podosokorskaya O.A."/>
            <person name="Gavrilov S.N."/>
            <person name="Kublanov I.V."/>
            <person name="Beletsky A.V."/>
            <person name="Bonch-Osmolovskaya E.A."/>
            <person name="Ravin N.V."/>
        </authorList>
    </citation>
    <scope>NUCLEOTIDE SEQUENCE [LARGE SCALE GENOMIC DNA]</scope>
    <source>
        <strain evidence="7">JCM 17771 / P3M-2</strain>
    </source>
</reference>
<evidence type="ECO:0000256" key="2">
    <source>
        <dbReference type="ARBA" id="ARBA00023235"/>
    </source>
</evidence>
<feature type="binding site" evidence="4">
    <location>
        <position position="188"/>
    </location>
    <ligand>
        <name>substrate</name>
    </ligand>
</feature>
<dbReference type="InterPro" id="IPR036291">
    <property type="entry name" value="NAD(P)-bd_dom_sf"/>
</dbReference>
<feature type="binding site" evidence="4">
    <location>
        <begin position="202"/>
        <end position="205"/>
    </location>
    <ligand>
        <name>substrate</name>
    </ligand>
</feature>
<dbReference type="GO" id="GO:0050661">
    <property type="term" value="F:NADP binding"/>
    <property type="evidence" value="ECO:0007669"/>
    <property type="project" value="InterPro"/>
</dbReference>
<feature type="active site" description="Proton acceptor" evidence="4">
    <location>
        <position position="179"/>
    </location>
</feature>
<dbReference type="UniPathway" id="UPA00356">
    <property type="reaction ID" value="UER00440"/>
</dbReference>
<comment type="subunit">
    <text evidence="4">Homopentamer.</text>
</comment>
<dbReference type="eggNOG" id="COG0451">
    <property type="taxonomic scope" value="Bacteria"/>
</dbReference>
<dbReference type="InterPro" id="IPR011912">
    <property type="entry name" value="Heptose_epim"/>
</dbReference>
<evidence type="ECO:0000313" key="7">
    <source>
        <dbReference type="Proteomes" id="UP000009011"/>
    </source>
</evidence>
<feature type="binding site" evidence="4">
    <location>
        <position position="147"/>
    </location>
    <ligand>
        <name>NADP(+)</name>
        <dbReference type="ChEBI" id="CHEBI:58349"/>
    </ligand>
</feature>
<dbReference type="GO" id="GO:0005975">
    <property type="term" value="P:carbohydrate metabolic process"/>
    <property type="evidence" value="ECO:0007669"/>
    <property type="project" value="UniProtKB-UniRule"/>
</dbReference>
<sequence>MIVVTGGAGFIGSAVVWKLNLSGRNDIIIVDELGSESKWKNLNGLSFEDFYHKEDFINYIISDSVPFETEAIIHLGACSSTTEKDADYLMDNNVHYSQELAKYALENDARFIYASSAATYGDGSKGYDDDESRLEELRPLNMYGYSKHLFDLWVKRNGLLDKIVGLKYFNVYGPNEYHKGDMRSVVHKAYQQIMSEGKVKLFKSYHPEYKDGEQKRDFVYVKDAVDMTLFFLENRHKNGIYNIGTGKAETWIELVTAIFKALGKPVNIEFIDMPENIRDKYQYFTQANLKKIRSVGYKNEIMNVEEGVKDYVQNYLMKKEYLAL</sequence>
<keyword evidence="1 4" id="KW-0521">NADP</keyword>
<comment type="similarity">
    <text evidence="4">Belongs to the NAD(P)-dependent epimerase/dehydratase family. HldD subfamily.</text>
</comment>
<keyword evidence="7" id="KW-1185">Reference proteome</keyword>
<dbReference type="InterPro" id="IPR001509">
    <property type="entry name" value="Epimerase_deHydtase"/>
</dbReference>
<feature type="binding site" evidence="4">
    <location>
        <begin position="10"/>
        <end position="11"/>
    </location>
    <ligand>
        <name>NADP(+)</name>
        <dbReference type="ChEBI" id="CHEBI:58349"/>
    </ligand>
</feature>
<evidence type="ECO:0000256" key="3">
    <source>
        <dbReference type="ARBA" id="ARBA00023277"/>
    </source>
</evidence>
<dbReference type="PATRIC" id="fig|1191523.3.peg.1776"/>